<organism evidence="2 3">
    <name type="scientific">Steinernema carpocapsae</name>
    <name type="common">Entomopathogenic nematode</name>
    <dbReference type="NCBI Taxonomy" id="34508"/>
    <lineage>
        <taxon>Eukaryota</taxon>
        <taxon>Metazoa</taxon>
        <taxon>Ecdysozoa</taxon>
        <taxon>Nematoda</taxon>
        <taxon>Chromadorea</taxon>
        <taxon>Rhabditida</taxon>
        <taxon>Tylenchina</taxon>
        <taxon>Panagrolaimomorpha</taxon>
        <taxon>Strongyloidoidea</taxon>
        <taxon>Steinernematidae</taxon>
        <taxon>Steinernema</taxon>
    </lineage>
</organism>
<comment type="caution">
    <text evidence="2">The sequence shown here is derived from an EMBL/GenBank/DDBJ whole genome shotgun (WGS) entry which is preliminary data.</text>
</comment>
<dbReference type="EMBL" id="AZBU02000001">
    <property type="protein sequence ID" value="TMS39496.1"/>
    <property type="molecule type" value="Genomic_DNA"/>
</dbReference>
<protein>
    <submittedName>
        <fullName evidence="2">Uncharacterized protein</fullName>
    </submittedName>
</protein>
<reference evidence="2 3" key="1">
    <citation type="journal article" date="2015" name="Genome Biol.">
        <title>Comparative genomics of Steinernema reveals deeply conserved gene regulatory networks.</title>
        <authorList>
            <person name="Dillman A.R."/>
            <person name="Macchietto M."/>
            <person name="Porter C.F."/>
            <person name="Rogers A."/>
            <person name="Williams B."/>
            <person name="Antoshechkin I."/>
            <person name="Lee M.M."/>
            <person name="Goodwin Z."/>
            <person name="Lu X."/>
            <person name="Lewis E.E."/>
            <person name="Goodrich-Blair H."/>
            <person name="Stock S.P."/>
            <person name="Adams B.J."/>
            <person name="Sternberg P.W."/>
            <person name="Mortazavi A."/>
        </authorList>
    </citation>
    <scope>NUCLEOTIDE SEQUENCE [LARGE SCALE GENOMIC DNA]</scope>
    <source>
        <strain evidence="2 3">ALL</strain>
    </source>
</reference>
<accession>A0A4U8V0T4</accession>
<feature type="compositionally biased region" description="Polar residues" evidence="1">
    <location>
        <begin position="55"/>
        <end position="71"/>
    </location>
</feature>
<sequence>MGRRSVAGRPNMELRFGFVDFCKIGIMVPDQQRRESSALRETLWQQRHRSRHYSHQSTKSNNEGSTVNNSPRHVCLRIRKEP</sequence>
<gene>
    <name evidence="2" type="ORF">L596_006009</name>
</gene>
<dbReference type="AlphaFoldDB" id="A0A4U8V0T4"/>
<reference evidence="2 3" key="2">
    <citation type="journal article" date="2019" name="G3 (Bethesda)">
        <title>Hybrid Assembly of the Genome of the Entomopathogenic Nematode Steinernema carpocapsae Identifies the X-Chromosome.</title>
        <authorList>
            <person name="Serra L."/>
            <person name="Macchietto M."/>
            <person name="Macias-Munoz A."/>
            <person name="McGill C.J."/>
            <person name="Rodriguez I.M."/>
            <person name="Rodriguez B."/>
            <person name="Murad R."/>
            <person name="Mortazavi A."/>
        </authorList>
    </citation>
    <scope>NUCLEOTIDE SEQUENCE [LARGE SCALE GENOMIC DNA]</scope>
    <source>
        <strain evidence="2 3">ALL</strain>
    </source>
</reference>
<evidence type="ECO:0000313" key="2">
    <source>
        <dbReference type="EMBL" id="TMS39496.1"/>
    </source>
</evidence>
<keyword evidence="3" id="KW-1185">Reference proteome</keyword>
<feature type="region of interest" description="Disordered" evidence="1">
    <location>
        <begin position="32"/>
        <end position="82"/>
    </location>
</feature>
<evidence type="ECO:0000313" key="3">
    <source>
        <dbReference type="Proteomes" id="UP000298663"/>
    </source>
</evidence>
<evidence type="ECO:0000256" key="1">
    <source>
        <dbReference type="SAM" id="MobiDB-lite"/>
    </source>
</evidence>
<dbReference type="Proteomes" id="UP000298663">
    <property type="component" value="Unassembled WGS sequence"/>
</dbReference>
<name>A0A4U8V0T4_STECR</name>
<proteinExistence type="predicted"/>